<gene>
    <name evidence="3" type="ORF">JBKA6_0119</name>
</gene>
<keyword evidence="2" id="KW-0812">Transmembrane</keyword>
<dbReference type="KEGG" id="ise:JBKA6_0119"/>
<dbReference type="Proteomes" id="UP000243197">
    <property type="component" value="Chromosome"/>
</dbReference>
<sequence>MLNDDLGFIKRDESNQGRLKVIIGILSILLFSAIGFALYEWNDSVEVQRFLNEQKKDLERELSDIADSYQVVLSDKDSLNTLLHSERDSVLKLVNSVKKMKATITSLKRYKFQVEVLRREKKELFRLADSLDRANEVLIAQRDNAEKKLKEEIDKGEVLKNENKKLKNNVEIAKTLEARSIKSEAIIVNESGALESTDYAFRADKVRVCFTLSKNNIISKGYKNIYVVVNTPDDKLLGVSVHGNREFKDVYGDQRAYSATKKVYYDNENLDVCVYVDSTKGDIISGTYLVGMFVEGKFIGEETMELK</sequence>
<organism evidence="3 4">
    <name type="scientific">Ichthyobacterium seriolicida</name>
    <dbReference type="NCBI Taxonomy" id="242600"/>
    <lineage>
        <taxon>Bacteria</taxon>
        <taxon>Pseudomonadati</taxon>
        <taxon>Bacteroidota</taxon>
        <taxon>Flavobacteriia</taxon>
        <taxon>Flavobacteriales</taxon>
        <taxon>Ichthyobacteriaceae</taxon>
        <taxon>Ichthyobacterium</taxon>
    </lineage>
</organism>
<feature type="coiled-coil region" evidence="1">
    <location>
        <begin position="107"/>
        <end position="179"/>
    </location>
</feature>
<evidence type="ECO:0000256" key="1">
    <source>
        <dbReference type="SAM" id="Coils"/>
    </source>
</evidence>
<evidence type="ECO:0000313" key="3">
    <source>
        <dbReference type="EMBL" id="BAV94132.1"/>
    </source>
</evidence>
<evidence type="ECO:0000313" key="4">
    <source>
        <dbReference type="Proteomes" id="UP000243197"/>
    </source>
</evidence>
<evidence type="ECO:0000256" key="2">
    <source>
        <dbReference type="SAM" id="Phobius"/>
    </source>
</evidence>
<protein>
    <submittedName>
        <fullName evidence="3">Uncharacterized protein</fullName>
    </submittedName>
</protein>
<proteinExistence type="predicted"/>
<keyword evidence="4" id="KW-1185">Reference proteome</keyword>
<keyword evidence="1" id="KW-0175">Coiled coil</keyword>
<dbReference type="EMBL" id="AP014564">
    <property type="protein sequence ID" value="BAV94132.1"/>
    <property type="molecule type" value="Genomic_DNA"/>
</dbReference>
<keyword evidence="2" id="KW-1133">Transmembrane helix</keyword>
<dbReference type="OrthoDB" id="1115172at2"/>
<dbReference type="AlphaFoldDB" id="A0A1J1E266"/>
<accession>A0A1J1E266</accession>
<keyword evidence="2" id="KW-0472">Membrane</keyword>
<reference evidence="3 4" key="1">
    <citation type="submission" date="2014-03" db="EMBL/GenBank/DDBJ databases">
        <title>complete genome sequence of Flavobacteriaceae bacterium JBKA-6.</title>
        <authorList>
            <person name="Takano T."/>
            <person name="Nakamura Y."/>
            <person name="Takuma S."/>
            <person name="Yasuike M."/>
            <person name="Matsuyama T."/>
            <person name="Sakai T."/>
            <person name="Fujiwara A."/>
            <person name="Kimoto K."/>
            <person name="Fukuda Y."/>
            <person name="Kondo H."/>
            <person name="Hirono I."/>
            <person name="Nakayasu C."/>
        </authorList>
    </citation>
    <scope>NUCLEOTIDE SEQUENCE [LARGE SCALE GENOMIC DNA]</scope>
    <source>
        <strain evidence="3 4">JBKA-6</strain>
    </source>
</reference>
<name>A0A1J1E266_9FLAO</name>
<feature type="transmembrane region" description="Helical" evidence="2">
    <location>
        <begin position="21"/>
        <end position="39"/>
    </location>
</feature>
<dbReference type="RefSeq" id="WP_096684762.1">
    <property type="nucleotide sequence ID" value="NZ_AP014564.1"/>
</dbReference>